<dbReference type="EMBL" id="JAEMGP010000001">
    <property type="protein sequence ID" value="KAG5215104.1"/>
    <property type="molecule type" value="Genomic_DNA"/>
</dbReference>
<dbReference type="AlphaFoldDB" id="A0A836D7Z0"/>
<reference evidence="1 2" key="1">
    <citation type="submission" date="2020-12" db="EMBL/GenBank/DDBJ databases">
        <title>De novo assembly of Tibetan sheep genome.</title>
        <authorList>
            <person name="Li X."/>
        </authorList>
    </citation>
    <scope>NUCLEOTIDE SEQUENCE [LARGE SCALE GENOMIC DNA]</scope>
    <source>
        <tissue evidence="1">Heart</tissue>
    </source>
</reference>
<evidence type="ECO:0000313" key="2">
    <source>
        <dbReference type="Proteomes" id="UP000664991"/>
    </source>
</evidence>
<name>A0A836D7Z0_SHEEP</name>
<proteinExistence type="predicted"/>
<sequence length="333" mass="36563">MGLVALQLWILSDQGLDPVLHCKRLRHNECDGYACQMEVRTACHRHTFSRGCCQCRKRSGKSVKGQKVKAAGPETACGFENGHSVCLFSLAGALRRQLIFSEDKQKRRAERANGKNVVGVEGETLMEEVLHTFAFSLILSDAASLAPVSGYDYKADVLDLTSLQFSIDALSSFTEKTVGFGQETDIPAIKHLAEEGKGGAGWNQRPSQKVDMGEGQFTRLEKSPPCDLTPWNSILHTPLEISSEQTYLGFTASTHIQANFLTLPAGTTPALNSKDKHQLYYPSMFQAPSKCFTCENCSSSPDPVRSPGCEKSCSRNQELIRPVLFFCSLTGDI</sequence>
<evidence type="ECO:0000313" key="1">
    <source>
        <dbReference type="EMBL" id="KAG5215104.1"/>
    </source>
</evidence>
<protein>
    <submittedName>
        <fullName evidence="1">Uncharacterized protein</fullName>
    </submittedName>
</protein>
<dbReference type="Proteomes" id="UP000664991">
    <property type="component" value="Unassembled WGS sequence"/>
</dbReference>
<gene>
    <name evidence="1" type="ORF">JEQ12_000680</name>
</gene>
<comment type="caution">
    <text evidence="1">The sequence shown here is derived from an EMBL/GenBank/DDBJ whole genome shotgun (WGS) entry which is preliminary data.</text>
</comment>
<accession>A0A836D7Z0</accession>
<organism evidence="1 2">
    <name type="scientific">Ovis aries</name>
    <name type="common">Sheep</name>
    <dbReference type="NCBI Taxonomy" id="9940"/>
    <lineage>
        <taxon>Eukaryota</taxon>
        <taxon>Metazoa</taxon>
        <taxon>Chordata</taxon>
        <taxon>Craniata</taxon>
        <taxon>Vertebrata</taxon>
        <taxon>Euteleostomi</taxon>
        <taxon>Mammalia</taxon>
        <taxon>Eutheria</taxon>
        <taxon>Laurasiatheria</taxon>
        <taxon>Artiodactyla</taxon>
        <taxon>Ruminantia</taxon>
        <taxon>Pecora</taxon>
        <taxon>Bovidae</taxon>
        <taxon>Caprinae</taxon>
        <taxon>Ovis</taxon>
    </lineage>
</organism>